<sequence>MRVEDAATARGNEEYRRVLTDFLYQLADDDLVLGHRDSEWLGMAPELEEDVAFSSIAQDEVGHATFYYDLLEALGEGRADDLAFGRSAGERKNALMVERENGDWAETIARHYLYDVWETVRLEALKDSGYVPLAQGAAKIIREERYHGLHMETWFRRLGRAGGEAKERLERGVQALWPELGDLFTFGSGEKLLVVHEILPVDPAVLYRRWEERVRPVIEAATLAWPGTPGRPEKSGREGSHTQALEQLLDAMGEVYRMDPAATW</sequence>
<name>A0A2K8N7D8_9BACL</name>
<keyword evidence="2" id="KW-1185">Reference proteome</keyword>
<gene>
    <name evidence="1" type="primary">paaI</name>
    <name evidence="1" type="ORF">CVV65_09940</name>
</gene>
<dbReference type="InterPro" id="IPR011882">
    <property type="entry name" value="PaaC"/>
</dbReference>
<dbReference type="EMBL" id="CP024955">
    <property type="protein sequence ID" value="ATY85203.1"/>
    <property type="molecule type" value="Genomic_DNA"/>
</dbReference>
<dbReference type="Pfam" id="PF05138">
    <property type="entry name" value="PaaA_PaaC"/>
    <property type="match status" value="1"/>
</dbReference>
<dbReference type="Gene3D" id="1.20.1260.10">
    <property type="match status" value="1"/>
</dbReference>
<evidence type="ECO:0000313" key="2">
    <source>
        <dbReference type="Proteomes" id="UP000231932"/>
    </source>
</evidence>
<dbReference type="NCBIfam" id="TIGR02158">
    <property type="entry name" value="PA_CoA_Oxy3"/>
    <property type="match status" value="1"/>
</dbReference>
<dbReference type="PANTHER" id="PTHR30458">
    <property type="entry name" value="PHENYLACETIC ACID DEGRADATION PROTEIN PAA"/>
    <property type="match status" value="1"/>
</dbReference>
<evidence type="ECO:0000313" key="1">
    <source>
        <dbReference type="EMBL" id="ATY85203.1"/>
    </source>
</evidence>
<dbReference type="PANTHER" id="PTHR30458:SF0">
    <property type="entry name" value="1,2-PHENYLACETYL-COA EPOXIDASE, SUBUNIT C"/>
    <property type="match status" value="1"/>
</dbReference>
<dbReference type="GO" id="GO:0010124">
    <property type="term" value="P:phenylacetate catabolic process"/>
    <property type="evidence" value="ECO:0007669"/>
    <property type="project" value="InterPro"/>
</dbReference>
<protein>
    <submittedName>
        <fullName evidence="1">Phenylacetate-CoA oxygenase subunit PaaI</fullName>
    </submittedName>
</protein>
<reference evidence="2" key="1">
    <citation type="submission" date="2017-11" db="EMBL/GenBank/DDBJ databases">
        <title>Complete Genome Sequence of Kyrpidia sp. Strain EA-1, a thermophilic, hydrogen-oxidizing Bacterium, isolated from the Azores.</title>
        <authorList>
            <person name="Reiner J.E."/>
            <person name="Lapp C.J."/>
            <person name="Bunk B."/>
            <person name="Gescher J."/>
        </authorList>
    </citation>
    <scope>NUCLEOTIDE SEQUENCE [LARGE SCALE GENOMIC DNA]</scope>
    <source>
        <strain evidence="2">EA-1</strain>
    </source>
</reference>
<dbReference type="OrthoDB" id="9789947at2"/>
<dbReference type="GO" id="GO:0005829">
    <property type="term" value="C:cytosol"/>
    <property type="evidence" value="ECO:0007669"/>
    <property type="project" value="TreeGrafter"/>
</dbReference>
<dbReference type="PIRSF" id="PIRSF037834">
    <property type="entry name" value="PA_CoA_Oase3"/>
    <property type="match status" value="1"/>
</dbReference>
<dbReference type="InterPro" id="IPR052703">
    <property type="entry name" value="Aromatic_CoA_ox/epox"/>
</dbReference>
<dbReference type="AlphaFoldDB" id="A0A2K8N7D8"/>
<proteinExistence type="predicted"/>
<dbReference type="Proteomes" id="UP000231932">
    <property type="component" value="Chromosome"/>
</dbReference>
<dbReference type="SUPFAM" id="SSF47240">
    <property type="entry name" value="Ferritin-like"/>
    <property type="match status" value="1"/>
</dbReference>
<dbReference type="KEGG" id="kyr:CVV65_09940"/>
<dbReference type="InterPro" id="IPR007814">
    <property type="entry name" value="PaaA_PaaC"/>
</dbReference>
<dbReference type="InterPro" id="IPR012347">
    <property type="entry name" value="Ferritin-like"/>
</dbReference>
<dbReference type="RefSeq" id="WP_100667993.1">
    <property type="nucleotide sequence ID" value="NZ_CP024955.1"/>
</dbReference>
<organism evidence="1 2">
    <name type="scientific">Kyrpidia spormannii</name>
    <dbReference type="NCBI Taxonomy" id="2055160"/>
    <lineage>
        <taxon>Bacteria</taxon>
        <taxon>Bacillati</taxon>
        <taxon>Bacillota</taxon>
        <taxon>Bacilli</taxon>
        <taxon>Bacillales</taxon>
        <taxon>Alicyclobacillaceae</taxon>
        <taxon>Kyrpidia</taxon>
    </lineage>
</organism>
<accession>A0A2K8N7D8</accession>
<dbReference type="InterPro" id="IPR009078">
    <property type="entry name" value="Ferritin-like_SF"/>
</dbReference>